<feature type="domain" description="VTT" evidence="7">
    <location>
        <begin position="29"/>
        <end position="150"/>
    </location>
</feature>
<organism evidence="8 9">
    <name type="scientific">Pseudochrobactrum saccharolyticum</name>
    <dbReference type="NCBI Taxonomy" id="354352"/>
    <lineage>
        <taxon>Bacteria</taxon>
        <taxon>Pseudomonadati</taxon>
        <taxon>Pseudomonadota</taxon>
        <taxon>Alphaproteobacteria</taxon>
        <taxon>Hyphomicrobiales</taxon>
        <taxon>Brucellaceae</taxon>
        <taxon>Pseudochrobactrum</taxon>
    </lineage>
</organism>
<evidence type="ECO:0000313" key="9">
    <source>
        <dbReference type="Proteomes" id="UP000531231"/>
    </source>
</evidence>
<feature type="transmembrane region" description="Helical" evidence="6">
    <location>
        <begin position="140"/>
        <end position="161"/>
    </location>
</feature>
<gene>
    <name evidence="8" type="ORF">HNQ68_000149</name>
</gene>
<keyword evidence="5 6" id="KW-0472">Membrane</keyword>
<dbReference type="AlphaFoldDB" id="A0A7W8AFV9"/>
<comment type="subcellular location">
    <subcellularLocation>
        <location evidence="1">Cell membrane</location>
        <topology evidence="1">Multi-pass membrane protein</topology>
    </subcellularLocation>
</comment>
<accession>A0A7W8AFV9</accession>
<dbReference type="EMBL" id="JACHIL010000001">
    <property type="protein sequence ID" value="MBB5089637.1"/>
    <property type="molecule type" value="Genomic_DNA"/>
</dbReference>
<dbReference type="PANTHER" id="PTHR42709:SF6">
    <property type="entry name" value="UNDECAPRENYL PHOSPHATE TRANSPORTER A"/>
    <property type="match status" value="1"/>
</dbReference>
<dbReference type="Proteomes" id="UP000531231">
    <property type="component" value="Unassembled WGS sequence"/>
</dbReference>
<comment type="caution">
    <text evidence="8">The sequence shown here is derived from an EMBL/GenBank/DDBJ whole genome shotgun (WGS) entry which is preliminary data.</text>
</comment>
<name>A0A7W8AFV9_9HYPH</name>
<protein>
    <submittedName>
        <fullName evidence="8">Membrane protein DedA with SNARE-associated domain</fullName>
    </submittedName>
</protein>
<keyword evidence="2" id="KW-1003">Cell membrane</keyword>
<dbReference type="RefSeq" id="WP_151158294.1">
    <property type="nucleotide sequence ID" value="NZ_JACHIL010000001.1"/>
</dbReference>
<dbReference type="PANTHER" id="PTHR42709">
    <property type="entry name" value="ALKALINE PHOSPHATASE LIKE PROTEIN"/>
    <property type="match status" value="1"/>
</dbReference>
<dbReference type="InterPro" id="IPR032816">
    <property type="entry name" value="VTT_dom"/>
</dbReference>
<evidence type="ECO:0000256" key="2">
    <source>
        <dbReference type="ARBA" id="ARBA00022475"/>
    </source>
</evidence>
<keyword evidence="3 6" id="KW-0812">Transmembrane</keyword>
<keyword evidence="9" id="KW-1185">Reference proteome</keyword>
<evidence type="ECO:0000256" key="3">
    <source>
        <dbReference type="ARBA" id="ARBA00022692"/>
    </source>
</evidence>
<dbReference type="InterPro" id="IPR051311">
    <property type="entry name" value="DedA_domain"/>
</dbReference>
<feature type="transmembrane region" description="Helical" evidence="6">
    <location>
        <begin position="47"/>
        <end position="71"/>
    </location>
</feature>
<evidence type="ECO:0000256" key="4">
    <source>
        <dbReference type="ARBA" id="ARBA00022989"/>
    </source>
</evidence>
<evidence type="ECO:0000313" key="8">
    <source>
        <dbReference type="EMBL" id="MBB5089637.1"/>
    </source>
</evidence>
<evidence type="ECO:0000256" key="6">
    <source>
        <dbReference type="SAM" id="Phobius"/>
    </source>
</evidence>
<dbReference type="Pfam" id="PF09335">
    <property type="entry name" value="VTT_dom"/>
    <property type="match status" value="1"/>
</dbReference>
<keyword evidence="4 6" id="KW-1133">Transmembrane helix</keyword>
<sequence length="165" mass="18232">MHWVEPYIAAYGSIALFIIIYFESFGAPVPGETLLIAASLLAQQGELSLPVMLLAVFLGAILGDSTGYLIGHFGGRKILIRFGPYIKLTPERLEQFEKLFEKYGSGIVITARFFAILRQLNGIMAGALKMHWLKFVSANIIGAALWTLVWGAGPYFFSALFKKLL</sequence>
<dbReference type="GO" id="GO:0005886">
    <property type="term" value="C:plasma membrane"/>
    <property type="evidence" value="ECO:0007669"/>
    <property type="project" value="UniProtKB-SubCell"/>
</dbReference>
<feature type="transmembrane region" description="Helical" evidence="6">
    <location>
        <begin position="7"/>
        <end position="27"/>
    </location>
</feature>
<proteinExistence type="predicted"/>
<reference evidence="8 9" key="1">
    <citation type="submission" date="2020-08" db="EMBL/GenBank/DDBJ databases">
        <title>Genomic Encyclopedia of Type Strains, Phase IV (KMG-IV): sequencing the most valuable type-strain genomes for metagenomic binning, comparative biology and taxonomic classification.</title>
        <authorList>
            <person name="Goeker M."/>
        </authorList>
    </citation>
    <scope>NUCLEOTIDE SEQUENCE [LARGE SCALE GENOMIC DNA]</scope>
    <source>
        <strain evidence="8 9">DSM 25620</strain>
    </source>
</reference>
<evidence type="ECO:0000256" key="1">
    <source>
        <dbReference type="ARBA" id="ARBA00004651"/>
    </source>
</evidence>
<evidence type="ECO:0000259" key="7">
    <source>
        <dbReference type="Pfam" id="PF09335"/>
    </source>
</evidence>
<evidence type="ECO:0000256" key="5">
    <source>
        <dbReference type="ARBA" id="ARBA00023136"/>
    </source>
</evidence>